<sequence length="420" mass="46007">MAMRLSQTTVREEFSTRIEIDGMATALAAGSELTSPLMQLARGTFCIKLRLKDGSKLLAWLYRIDLGTVPLYVSLKLRFQQGLVIKKKCPSLHYCAGAIPCEGDTRPGSGMGWTFERLFSQLNDSTAVWDVTISVELPTGMSPPDPQRCLLVNGKRSWGTMSSEMVSIIAAGASTDCVPKEMLCGSSPVLKAMLESKMVEATSCILEMPDVQESTLKDFVGCLDESGFPDRMATSIPRILELLVIADKYEVTALADALVQVLSPRILSHNVGMLLVFAERNHLLKLRRALINFIRHDKQHADALMNSDEFASLGVETVRDLLAFCSQEAQLPKQLPPYLLWGDAPKEFEDEADWQKLDANSLRRACFERGLATSGVPKELISRLAPSSSSANNNCSNDSADEGGAGGSSESGAKRRRLQR</sequence>
<dbReference type="InterPro" id="IPR000210">
    <property type="entry name" value="BTB/POZ_dom"/>
</dbReference>
<evidence type="ECO:0000256" key="1">
    <source>
        <dbReference type="SAM" id="MobiDB-lite"/>
    </source>
</evidence>
<evidence type="ECO:0000313" key="5">
    <source>
        <dbReference type="Proteomes" id="UP000626109"/>
    </source>
</evidence>
<proteinExistence type="predicted"/>
<dbReference type="EMBL" id="CAJNNW010027901">
    <property type="protein sequence ID" value="CAE8693696.1"/>
    <property type="molecule type" value="Genomic_DNA"/>
</dbReference>
<protein>
    <recommendedName>
        <fullName evidence="2">SAP domain-containing protein</fullName>
    </recommendedName>
</protein>
<dbReference type="PROSITE" id="PS50800">
    <property type="entry name" value="SAP"/>
    <property type="match status" value="1"/>
</dbReference>
<dbReference type="Proteomes" id="UP000626109">
    <property type="component" value="Unassembled WGS sequence"/>
</dbReference>
<accession>A0A813K0B2</accession>
<dbReference type="InterPro" id="IPR003034">
    <property type="entry name" value="SAP_dom"/>
</dbReference>
<comment type="caution">
    <text evidence="4">The sequence shown here is derived from an EMBL/GenBank/DDBJ whole genome shotgun (WGS) entry which is preliminary data.</text>
</comment>
<dbReference type="InterPro" id="IPR011333">
    <property type="entry name" value="SKP1/BTB/POZ_sf"/>
</dbReference>
<feature type="region of interest" description="Disordered" evidence="1">
    <location>
        <begin position="383"/>
        <end position="420"/>
    </location>
</feature>
<dbReference type="CDD" id="cd18186">
    <property type="entry name" value="BTB_POZ_ZBTB_KLHL-like"/>
    <property type="match status" value="1"/>
</dbReference>
<dbReference type="Gene3D" id="3.30.710.10">
    <property type="entry name" value="Potassium Channel Kv1.1, Chain A"/>
    <property type="match status" value="1"/>
</dbReference>
<feature type="compositionally biased region" description="Low complexity" evidence="1">
    <location>
        <begin position="387"/>
        <end position="398"/>
    </location>
</feature>
<organism evidence="4 5">
    <name type="scientific">Polarella glacialis</name>
    <name type="common">Dinoflagellate</name>
    <dbReference type="NCBI Taxonomy" id="89957"/>
    <lineage>
        <taxon>Eukaryota</taxon>
        <taxon>Sar</taxon>
        <taxon>Alveolata</taxon>
        <taxon>Dinophyceae</taxon>
        <taxon>Suessiales</taxon>
        <taxon>Suessiaceae</taxon>
        <taxon>Polarella</taxon>
    </lineage>
</organism>
<dbReference type="EMBL" id="CAJNNW010026168">
    <property type="protein sequence ID" value="CAE8683162.1"/>
    <property type="molecule type" value="Genomic_DNA"/>
</dbReference>
<dbReference type="PANTHER" id="PTHR24413">
    <property type="entry name" value="SPECKLE-TYPE POZ PROTEIN"/>
    <property type="match status" value="1"/>
</dbReference>
<dbReference type="SUPFAM" id="SSF54695">
    <property type="entry name" value="POZ domain"/>
    <property type="match status" value="1"/>
</dbReference>
<evidence type="ECO:0000259" key="2">
    <source>
        <dbReference type="PROSITE" id="PS50800"/>
    </source>
</evidence>
<feature type="domain" description="SAP" evidence="2">
    <location>
        <begin position="354"/>
        <end position="388"/>
    </location>
</feature>
<dbReference type="Pfam" id="PF00651">
    <property type="entry name" value="BTB"/>
    <property type="match status" value="1"/>
</dbReference>
<evidence type="ECO:0000313" key="4">
    <source>
        <dbReference type="EMBL" id="CAE8693696.1"/>
    </source>
</evidence>
<name>A0A813K0B2_POLGL</name>
<dbReference type="AlphaFoldDB" id="A0A813K0B2"/>
<evidence type="ECO:0000313" key="3">
    <source>
        <dbReference type="EMBL" id="CAE8683162.1"/>
    </source>
</evidence>
<reference evidence="4" key="1">
    <citation type="submission" date="2021-02" db="EMBL/GenBank/DDBJ databases">
        <authorList>
            <person name="Dougan E. K."/>
            <person name="Rhodes N."/>
            <person name="Thang M."/>
            <person name="Chan C."/>
        </authorList>
    </citation>
    <scope>NUCLEOTIDE SEQUENCE</scope>
</reference>
<dbReference type="CDD" id="cd14733">
    <property type="entry name" value="BACK"/>
    <property type="match status" value="1"/>
</dbReference>
<gene>
    <name evidence="3" type="ORF">PGLA2088_LOCUS23318</name>
    <name evidence="4" type="ORF">PGLA2088_LOCUS28496</name>
</gene>